<dbReference type="Proteomes" id="UP001175228">
    <property type="component" value="Unassembled WGS sequence"/>
</dbReference>
<proteinExistence type="predicted"/>
<sequence length="83" mass="9072">SAEDLVTRIGFVMILPAFQHTHVTSNVVDILLDYALNLPADGHLGLRCVVWMASTLIVPSADENGLPDMERDGVALWLARSKD</sequence>
<feature type="non-terminal residue" evidence="1">
    <location>
        <position position="1"/>
    </location>
</feature>
<comment type="caution">
    <text evidence="1">The sequence shown here is derived from an EMBL/GenBank/DDBJ whole genome shotgun (WGS) entry which is preliminary data.</text>
</comment>
<name>A0AA39QLE4_9AGAR</name>
<protein>
    <submittedName>
        <fullName evidence="1">Uncharacterized protein</fullName>
    </submittedName>
</protein>
<keyword evidence="2" id="KW-1185">Reference proteome</keyword>
<organism evidence="1 2">
    <name type="scientific">Armillaria luteobubalina</name>
    <dbReference type="NCBI Taxonomy" id="153913"/>
    <lineage>
        <taxon>Eukaryota</taxon>
        <taxon>Fungi</taxon>
        <taxon>Dikarya</taxon>
        <taxon>Basidiomycota</taxon>
        <taxon>Agaricomycotina</taxon>
        <taxon>Agaricomycetes</taxon>
        <taxon>Agaricomycetidae</taxon>
        <taxon>Agaricales</taxon>
        <taxon>Marasmiineae</taxon>
        <taxon>Physalacriaceae</taxon>
        <taxon>Armillaria</taxon>
    </lineage>
</organism>
<dbReference type="AlphaFoldDB" id="A0AA39QLE4"/>
<feature type="non-terminal residue" evidence="1">
    <location>
        <position position="83"/>
    </location>
</feature>
<gene>
    <name evidence="1" type="ORF">EDD18DRAFT_1037247</name>
</gene>
<dbReference type="EMBL" id="JAUEPU010000003">
    <property type="protein sequence ID" value="KAK0504496.1"/>
    <property type="molecule type" value="Genomic_DNA"/>
</dbReference>
<evidence type="ECO:0000313" key="2">
    <source>
        <dbReference type="Proteomes" id="UP001175228"/>
    </source>
</evidence>
<evidence type="ECO:0000313" key="1">
    <source>
        <dbReference type="EMBL" id="KAK0504496.1"/>
    </source>
</evidence>
<reference evidence="1" key="1">
    <citation type="submission" date="2023-06" db="EMBL/GenBank/DDBJ databases">
        <authorList>
            <consortium name="Lawrence Berkeley National Laboratory"/>
            <person name="Ahrendt S."/>
            <person name="Sahu N."/>
            <person name="Indic B."/>
            <person name="Wong-Bajracharya J."/>
            <person name="Merenyi Z."/>
            <person name="Ke H.-M."/>
            <person name="Monk M."/>
            <person name="Kocsube S."/>
            <person name="Drula E."/>
            <person name="Lipzen A."/>
            <person name="Balint B."/>
            <person name="Henrissat B."/>
            <person name="Andreopoulos B."/>
            <person name="Martin F.M."/>
            <person name="Harder C.B."/>
            <person name="Rigling D."/>
            <person name="Ford K.L."/>
            <person name="Foster G.D."/>
            <person name="Pangilinan J."/>
            <person name="Papanicolaou A."/>
            <person name="Barry K."/>
            <person name="LaButti K."/>
            <person name="Viragh M."/>
            <person name="Koriabine M."/>
            <person name="Yan M."/>
            <person name="Riley R."/>
            <person name="Champramary S."/>
            <person name="Plett K.L."/>
            <person name="Tsai I.J."/>
            <person name="Slot J."/>
            <person name="Sipos G."/>
            <person name="Plett J."/>
            <person name="Nagy L.G."/>
            <person name="Grigoriev I.V."/>
        </authorList>
    </citation>
    <scope>NUCLEOTIDE SEQUENCE</scope>
    <source>
        <strain evidence="1">HWK02</strain>
    </source>
</reference>
<accession>A0AA39QLE4</accession>